<comment type="similarity">
    <text evidence="1 6">Belongs to the pseudouridine synthase RsuA family.</text>
</comment>
<dbReference type="InterPro" id="IPR000748">
    <property type="entry name" value="PsdUridine_synth_RsuA/RluB/E/F"/>
</dbReference>
<dbReference type="Gene3D" id="3.10.290.10">
    <property type="entry name" value="RNA-binding S4 domain"/>
    <property type="match status" value="1"/>
</dbReference>
<dbReference type="EC" id="5.4.99.-" evidence="6"/>
<dbReference type="PANTHER" id="PTHR47683:SF2">
    <property type="entry name" value="RNA-BINDING S4 DOMAIN-CONTAINING PROTEIN"/>
    <property type="match status" value="1"/>
</dbReference>
<dbReference type="InterPro" id="IPR020103">
    <property type="entry name" value="PsdUridine_synth_cat_dom_sf"/>
</dbReference>
<dbReference type="InterPro" id="IPR036986">
    <property type="entry name" value="S4_RNA-bd_sf"/>
</dbReference>
<dbReference type="CDD" id="cd00165">
    <property type="entry name" value="S4"/>
    <property type="match status" value="1"/>
</dbReference>
<evidence type="ECO:0000256" key="6">
    <source>
        <dbReference type="RuleBase" id="RU003887"/>
    </source>
</evidence>
<keyword evidence="5" id="KW-0694">RNA-binding</keyword>
<dbReference type="GO" id="GO:0003723">
    <property type="term" value="F:RNA binding"/>
    <property type="evidence" value="ECO:0007669"/>
    <property type="project" value="UniProtKB-KW"/>
</dbReference>
<sequence>MNDGIRLAKYIANAGLCSRRQASRLIDQGLVTVNGGIADHICFVGTDDVITVNDELLVYQTEQVYYLFNKPVGIDSRLLPNDSASLIHLLPSEIRIYPIGRLDKDSYGLMILTNDGELYHQMNHPDHHQEKEYRVSVERPIDANFCNKMAQGIPVDGQLTQPCSVWQTAENEFHIVLTQGLNRQIRKMAKHCGYKVVDLERIRIANLAIGDLSAGEFKTLTKADILLQR</sequence>
<accession>A4CE60</accession>
<evidence type="ECO:0000256" key="4">
    <source>
        <dbReference type="ARBA" id="ARBA00036535"/>
    </source>
</evidence>
<proteinExistence type="inferred from homology"/>
<dbReference type="FunFam" id="3.30.70.1560:FF:000002">
    <property type="entry name" value="Pseudouridine synthase"/>
    <property type="match status" value="1"/>
</dbReference>
<dbReference type="PROSITE" id="PS01149">
    <property type="entry name" value="PSI_RSU"/>
    <property type="match status" value="1"/>
</dbReference>
<dbReference type="Gene3D" id="3.30.70.580">
    <property type="entry name" value="Pseudouridine synthase I, catalytic domain, N-terminal subdomain"/>
    <property type="match status" value="1"/>
</dbReference>
<gene>
    <name evidence="8" type="ORF">PTD2_09838</name>
</gene>
<dbReference type="Pfam" id="PF00849">
    <property type="entry name" value="PseudoU_synth_2"/>
    <property type="match status" value="1"/>
</dbReference>
<dbReference type="InterPro" id="IPR042092">
    <property type="entry name" value="PsdUridine_s_RsuA/RluB/E/F_cat"/>
</dbReference>
<evidence type="ECO:0000313" key="9">
    <source>
        <dbReference type="Proteomes" id="UP000006201"/>
    </source>
</evidence>
<keyword evidence="2 6" id="KW-0413">Isomerase</keyword>
<feature type="domain" description="RNA-binding S4" evidence="7">
    <location>
        <begin position="5"/>
        <end position="61"/>
    </location>
</feature>
<dbReference type="SUPFAM" id="SSF55174">
    <property type="entry name" value="Alpha-L RNA-binding motif"/>
    <property type="match status" value="1"/>
</dbReference>
<dbReference type="STRING" id="87626.PTD2_09838"/>
<dbReference type="GO" id="GO:0000455">
    <property type="term" value="P:enzyme-directed rRNA pseudouridine synthesis"/>
    <property type="evidence" value="ECO:0007669"/>
    <property type="project" value="UniProtKB-ARBA"/>
</dbReference>
<evidence type="ECO:0000256" key="1">
    <source>
        <dbReference type="ARBA" id="ARBA00008348"/>
    </source>
</evidence>
<dbReference type="EMBL" id="AAOH01000008">
    <property type="protein sequence ID" value="EAR26872.1"/>
    <property type="molecule type" value="Genomic_DNA"/>
</dbReference>
<dbReference type="InterPro" id="IPR020094">
    <property type="entry name" value="TruA/RsuA/RluB/E/F_N"/>
</dbReference>
<dbReference type="GO" id="GO:0160138">
    <property type="term" value="F:23S rRNA pseudouridine(2604) synthase activity"/>
    <property type="evidence" value="ECO:0007669"/>
    <property type="project" value="UniProtKB-EC"/>
</dbReference>
<evidence type="ECO:0000256" key="2">
    <source>
        <dbReference type="ARBA" id="ARBA00023235"/>
    </source>
</evidence>
<comment type="catalytic activity">
    <reaction evidence="4">
        <text>uridine(2604) in 23S rRNA = pseudouridine(2604) in 23S rRNA</text>
        <dbReference type="Rhea" id="RHEA:38875"/>
        <dbReference type="Rhea" id="RHEA-COMP:10093"/>
        <dbReference type="Rhea" id="RHEA-COMP:10094"/>
        <dbReference type="ChEBI" id="CHEBI:65314"/>
        <dbReference type="ChEBI" id="CHEBI:65315"/>
        <dbReference type="EC" id="5.4.99.21"/>
    </reaction>
</comment>
<dbReference type="Pfam" id="PF01479">
    <property type="entry name" value="S4"/>
    <property type="match status" value="1"/>
</dbReference>
<dbReference type="RefSeq" id="WP_009839115.1">
    <property type="nucleotide sequence ID" value="NZ_AAOH01000008.1"/>
</dbReference>
<evidence type="ECO:0000256" key="5">
    <source>
        <dbReference type="PROSITE-ProRule" id="PRU00182"/>
    </source>
</evidence>
<dbReference type="PROSITE" id="PS50889">
    <property type="entry name" value="S4"/>
    <property type="match status" value="1"/>
</dbReference>
<dbReference type="SUPFAM" id="SSF55120">
    <property type="entry name" value="Pseudouridine synthase"/>
    <property type="match status" value="1"/>
</dbReference>
<protein>
    <recommendedName>
        <fullName evidence="6">Pseudouridine synthase</fullName>
        <ecNumber evidence="6">5.4.99.-</ecNumber>
    </recommendedName>
</protein>
<dbReference type="HOGENOM" id="CLU_024979_1_2_6"/>
<comment type="catalytic activity">
    <reaction evidence="3">
        <text>uridine(35) in tRNA(Tyr) = pseudouridine(35) in tRNA(Tyr)</text>
        <dbReference type="Rhea" id="RHEA:60556"/>
        <dbReference type="Rhea" id="RHEA-COMP:15607"/>
        <dbReference type="Rhea" id="RHEA-COMP:15608"/>
        <dbReference type="ChEBI" id="CHEBI:65314"/>
        <dbReference type="ChEBI" id="CHEBI:65315"/>
    </reaction>
</comment>
<dbReference type="AlphaFoldDB" id="A4CE60"/>
<comment type="caution">
    <text evidence="8">The sequence shown here is derived from an EMBL/GenBank/DDBJ whole genome shotgun (WGS) entry which is preliminary data.</text>
</comment>
<organism evidence="8 9">
    <name type="scientific">Pseudoalteromonas tunicata D2</name>
    <dbReference type="NCBI Taxonomy" id="87626"/>
    <lineage>
        <taxon>Bacteria</taxon>
        <taxon>Pseudomonadati</taxon>
        <taxon>Pseudomonadota</taxon>
        <taxon>Gammaproteobacteria</taxon>
        <taxon>Alteromonadales</taxon>
        <taxon>Pseudoalteromonadaceae</taxon>
        <taxon>Pseudoalteromonas</taxon>
    </lineage>
</organism>
<dbReference type="Proteomes" id="UP000006201">
    <property type="component" value="Unassembled WGS sequence"/>
</dbReference>
<keyword evidence="9" id="KW-1185">Reference proteome</keyword>
<evidence type="ECO:0000313" key="8">
    <source>
        <dbReference type="EMBL" id="EAR26872.1"/>
    </source>
</evidence>
<dbReference type="eggNOG" id="COG1187">
    <property type="taxonomic scope" value="Bacteria"/>
</dbReference>
<evidence type="ECO:0000259" key="7">
    <source>
        <dbReference type="SMART" id="SM00363"/>
    </source>
</evidence>
<dbReference type="PANTHER" id="PTHR47683">
    <property type="entry name" value="PSEUDOURIDINE SYNTHASE FAMILY PROTEIN-RELATED"/>
    <property type="match status" value="1"/>
</dbReference>
<dbReference type="NCBIfam" id="TIGR00093">
    <property type="entry name" value="pseudouridine synthase"/>
    <property type="match status" value="1"/>
</dbReference>
<dbReference type="OrthoDB" id="9807213at2"/>
<dbReference type="Gene3D" id="3.30.70.1560">
    <property type="entry name" value="Alpha-L RNA-binding motif"/>
    <property type="match status" value="1"/>
</dbReference>
<name>A4CE60_9GAMM</name>
<dbReference type="InterPro" id="IPR018496">
    <property type="entry name" value="PsdUridine_synth_RsuA/RluB_CS"/>
</dbReference>
<evidence type="ECO:0000256" key="3">
    <source>
        <dbReference type="ARBA" id="ARBA00036390"/>
    </source>
</evidence>
<dbReference type="SMART" id="SM00363">
    <property type="entry name" value="S4"/>
    <property type="match status" value="1"/>
</dbReference>
<dbReference type="InterPro" id="IPR002942">
    <property type="entry name" value="S4_RNA-bd"/>
</dbReference>
<reference evidence="8 9" key="1">
    <citation type="submission" date="2006-02" db="EMBL/GenBank/DDBJ databases">
        <authorList>
            <person name="Moran M.A."/>
            <person name="Kjelleberg S."/>
            <person name="Egan S."/>
            <person name="Saunders N."/>
            <person name="Thomas T."/>
            <person name="Ferriera S."/>
            <person name="Johnson J."/>
            <person name="Kravitz S."/>
            <person name="Halpern A."/>
            <person name="Remington K."/>
            <person name="Beeson K."/>
            <person name="Tran B."/>
            <person name="Rogers Y.-H."/>
            <person name="Friedman R."/>
            <person name="Venter J.C."/>
        </authorList>
    </citation>
    <scope>NUCLEOTIDE SEQUENCE [LARGE SCALE GENOMIC DNA]</scope>
    <source>
        <strain evidence="8 9">D2</strain>
    </source>
</reference>
<dbReference type="InterPro" id="IPR050343">
    <property type="entry name" value="RsuA_PseudoU_synthase"/>
</dbReference>
<dbReference type="InterPro" id="IPR006145">
    <property type="entry name" value="PsdUridine_synth_RsuA/RluA"/>
</dbReference>